<evidence type="ECO:0000256" key="3">
    <source>
        <dbReference type="ARBA" id="ARBA00022989"/>
    </source>
</evidence>
<dbReference type="EMBL" id="CAJPDR010000391">
    <property type="protein sequence ID" value="CAF9934820.1"/>
    <property type="molecule type" value="Genomic_DNA"/>
</dbReference>
<evidence type="ECO:0000313" key="8">
    <source>
        <dbReference type="EMBL" id="CAF9934820.1"/>
    </source>
</evidence>
<feature type="transmembrane region" description="Helical" evidence="6">
    <location>
        <begin position="129"/>
        <end position="150"/>
    </location>
</feature>
<sequence>MEDSQTLGAEARPVPIQDPVDRAPRDDLERQVLPEKSESTSTPPASNLASVHLIDVLALKYSRMYIANVHAKVTWDGPDDPANPKNWAYRRKWTVTIITGVYTFISPISTSIVAPALSSIGAALQIESAFLLSLCLSIFVLAYAFGPFLVGPLSEVYGRVLVLQLANLFYLVFNTACGFAQNTTQMVVFRFLAGLGGSAPFVIGAGILADCWAAEERGRSIAIYTLAPLLGPVLGPVMGGFITERISWRWVFWVISIADGAVQVLGFLLLRETYAPTILAKKAQKLREASGNQAWHTKWETPGRTFSKILKLAFVRPFVLLGTQPIIQVLAVYLGYLYGVVYIVLTTLPTMWTERYHESIGISGLNYISLGAGYLIGTQSTARLNDTIYKILKKRSGKDVGRPEFRLPLLVPGAILVPLGLLWYGWSAQAHVHWIMPNIGIAIFGVGMKIATQCTQTYAVDTYTLYTASAGAASLFLRSLMGFSFPLFAPYMYAKLGYGWGNSLLALIAALIGLPAPFLLWKYGPWLRGKSQYAAGGEEP</sequence>
<keyword evidence="3 6" id="KW-1133">Transmembrane helix</keyword>
<dbReference type="PANTHER" id="PTHR23502">
    <property type="entry name" value="MAJOR FACILITATOR SUPERFAMILY"/>
    <property type="match status" value="1"/>
</dbReference>
<feature type="transmembrane region" description="Helical" evidence="6">
    <location>
        <begin position="93"/>
        <end position="117"/>
    </location>
</feature>
<dbReference type="OrthoDB" id="6770063at2759"/>
<feature type="transmembrane region" description="Helical" evidence="6">
    <location>
        <begin position="405"/>
        <end position="426"/>
    </location>
</feature>
<dbReference type="InterPro" id="IPR020846">
    <property type="entry name" value="MFS_dom"/>
</dbReference>
<comment type="subcellular location">
    <subcellularLocation>
        <location evidence="1">Membrane</location>
        <topology evidence="1">Multi-pass membrane protein</topology>
    </subcellularLocation>
</comment>
<dbReference type="InterPro" id="IPR011701">
    <property type="entry name" value="MFS"/>
</dbReference>
<accession>A0A8H3IYS8</accession>
<evidence type="ECO:0000256" key="6">
    <source>
        <dbReference type="SAM" id="Phobius"/>
    </source>
</evidence>
<dbReference type="CDD" id="cd17323">
    <property type="entry name" value="MFS_Tpo1_MDR_like"/>
    <property type="match status" value="1"/>
</dbReference>
<feature type="transmembrane region" description="Helical" evidence="6">
    <location>
        <begin position="500"/>
        <end position="521"/>
    </location>
</feature>
<feature type="domain" description="Major facilitator superfamily (MFS) profile" evidence="7">
    <location>
        <begin position="95"/>
        <end position="528"/>
    </location>
</feature>
<dbReference type="GO" id="GO:0022857">
    <property type="term" value="F:transmembrane transporter activity"/>
    <property type="evidence" value="ECO:0007669"/>
    <property type="project" value="InterPro"/>
</dbReference>
<feature type="compositionally biased region" description="Basic and acidic residues" evidence="5">
    <location>
        <begin position="19"/>
        <end position="38"/>
    </location>
</feature>
<name>A0A8H3IYS8_9LECA</name>
<feature type="transmembrane region" description="Helical" evidence="6">
    <location>
        <begin position="248"/>
        <end position="270"/>
    </location>
</feature>
<evidence type="ECO:0000256" key="5">
    <source>
        <dbReference type="SAM" id="MobiDB-lite"/>
    </source>
</evidence>
<dbReference type="Gene3D" id="1.20.1250.20">
    <property type="entry name" value="MFS general substrate transporter like domains"/>
    <property type="match status" value="1"/>
</dbReference>
<evidence type="ECO:0000256" key="2">
    <source>
        <dbReference type="ARBA" id="ARBA00022692"/>
    </source>
</evidence>
<feature type="transmembrane region" description="Helical" evidence="6">
    <location>
        <begin position="432"/>
        <end position="451"/>
    </location>
</feature>
<dbReference type="PANTHER" id="PTHR23502:SF60">
    <property type="entry name" value="MAJOR FACILITATOR SUPERFAMILY (MFS) PROFILE DOMAIN-CONTAINING PROTEIN-RELATED"/>
    <property type="match status" value="1"/>
</dbReference>
<feature type="transmembrane region" description="Helical" evidence="6">
    <location>
        <begin position="221"/>
        <end position="242"/>
    </location>
</feature>
<protein>
    <recommendedName>
        <fullName evidence="7">Major facilitator superfamily (MFS) profile domain-containing protein</fullName>
    </recommendedName>
</protein>
<feature type="transmembrane region" description="Helical" evidence="6">
    <location>
        <begin position="162"/>
        <end position="181"/>
    </location>
</feature>
<dbReference type="AlphaFoldDB" id="A0A8H3IYS8"/>
<feature type="transmembrane region" description="Helical" evidence="6">
    <location>
        <begin position="463"/>
        <end position="488"/>
    </location>
</feature>
<dbReference type="SUPFAM" id="SSF103473">
    <property type="entry name" value="MFS general substrate transporter"/>
    <property type="match status" value="1"/>
</dbReference>
<feature type="transmembrane region" description="Helical" evidence="6">
    <location>
        <begin position="365"/>
        <end position="384"/>
    </location>
</feature>
<evidence type="ECO:0000256" key="1">
    <source>
        <dbReference type="ARBA" id="ARBA00004141"/>
    </source>
</evidence>
<dbReference type="Pfam" id="PF07690">
    <property type="entry name" value="MFS_1"/>
    <property type="match status" value="1"/>
</dbReference>
<keyword evidence="4 6" id="KW-0472">Membrane</keyword>
<organism evidence="8 9">
    <name type="scientific">Alectoria fallacina</name>
    <dbReference type="NCBI Taxonomy" id="1903189"/>
    <lineage>
        <taxon>Eukaryota</taxon>
        <taxon>Fungi</taxon>
        <taxon>Dikarya</taxon>
        <taxon>Ascomycota</taxon>
        <taxon>Pezizomycotina</taxon>
        <taxon>Lecanoromycetes</taxon>
        <taxon>OSLEUM clade</taxon>
        <taxon>Lecanoromycetidae</taxon>
        <taxon>Lecanorales</taxon>
        <taxon>Lecanorineae</taxon>
        <taxon>Parmeliaceae</taxon>
        <taxon>Alectoria</taxon>
    </lineage>
</organism>
<reference evidence="8" key="1">
    <citation type="submission" date="2021-03" db="EMBL/GenBank/DDBJ databases">
        <authorList>
            <person name="Tagirdzhanova G."/>
        </authorList>
    </citation>
    <scope>NUCLEOTIDE SEQUENCE</scope>
</reference>
<dbReference type="GO" id="GO:0016020">
    <property type="term" value="C:membrane"/>
    <property type="evidence" value="ECO:0007669"/>
    <property type="project" value="UniProtKB-SubCell"/>
</dbReference>
<keyword evidence="2 6" id="KW-0812">Transmembrane</keyword>
<evidence type="ECO:0000259" key="7">
    <source>
        <dbReference type="PROSITE" id="PS50850"/>
    </source>
</evidence>
<dbReference type="Proteomes" id="UP000664203">
    <property type="component" value="Unassembled WGS sequence"/>
</dbReference>
<evidence type="ECO:0000256" key="4">
    <source>
        <dbReference type="ARBA" id="ARBA00023136"/>
    </source>
</evidence>
<feature type="transmembrane region" description="Helical" evidence="6">
    <location>
        <begin position="187"/>
        <end position="209"/>
    </location>
</feature>
<dbReference type="PROSITE" id="PS50850">
    <property type="entry name" value="MFS"/>
    <property type="match status" value="1"/>
</dbReference>
<feature type="transmembrane region" description="Helical" evidence="6">
    <location>
        <begin position="318"/>
        <end position="345"/>
    </location>
</feature>
<comment type="caution">
    <text evidence="8">The sequence shown here is derived from an EMBL/GenBank/DDBJ whole genome shotgun (WGS) entry which is preliminary data.</text>
</comment>
<dbReference type="FunFam" id="1.20.1250.20:FF:000011">
    <property type="entry name" value="MFS multidrug transporter, putative"/>
    <property type="match status" value="1"/>
</dbReference>
<feature type="region of interest" description="Disordered" evidence="5">
    <location>
        <begin position="1"/>
        <end position="45"/>
    </location>
</feature>
<keyword evidence="9" id="KW-1185">Reference proteome</keyword>
<proteinExistence type="predicted"/>
<dbReference type="InterPro" id="IPR036259">
    <property type="entry name" value="MFS_trans_sf"/>
</dbReference>
<gene>
    <name evidence="8" type="ORF">ALECFALPRED_006155</name>
</gene>
<evidence type="ECO:0000313" key="9">
    <source>
        <dbReference type="Proteomes" id="UP000664203"/>
    </source>
</evidence>